<dbReference type="EMBL" id="JAGYPE010000001">
    <property type="protein sequence ID" value="MBS4179990.1"/>
    <property type="molecule type" value="Genomic_DNA"/>
</dbReference>
<accession>A0A942SUA7</accession>
<dbReference type="Pfam" id="PF00561">
    <property type="entry name" value="Abhydrolase_1"/>
    <property type="match status" value="1"/>
</dbReference>
<evidence type="ECO:0000313" key="3">
    <source>
        <dbReference type="EMBL" id="MCH6266337.1"/>
    </source>
</evidence>
<proteinExistence type="predicted"/>
<keyword evidence="4" id="KW-1185">Reference proteome</keyword>
<dbReference type="Gene3D" id="3.40.50.1820">
    <property type="entry name" value="alpha/beta hydrolase"/>
    <property type="match status" value="1"/>
</dbReference>
<comment type="caution">
    <text evidence="2">The sequence shown here is derived from an EMBL/GenBank/DDBJ whole genome shotgun (WGS) entry which is preliminary data.</text>
</comment>
<dbReference type="InterPro" id="IPR000639">
    <property type="entry name" value="Epox_hydrolase-like"/>
</dbReference>
<sequence length="258" mass="28393">MNIKKHQLNESTLAYIDEGAGNPVVLLHGFCGSSQYWEKVIPELAKHNRVIAPDLPGHGQSSPLKPGFSIDDLAQKIKELLDALNIEKVSIFGHSLGGYITVAFAEKFNSYLNGFSLVHSTAFPDSDEAKKGREAGVTKIKDEGIHTFIDGLVPKLFSPEHLNESYVEKAKQIGCTTSPQGAMDTLLAMKNRPDRNHVLQNTEVPVILIAGEQDQIVPVEKTFSVSRTNIKQAIIKNAGHMSMYENPDELIKLITTFS</sequence>
<dbReference type="InterPro" id="IPR050266">
    <property type="entry name" value="AB_hydrolase_sf"/>
</dbReference>
<feature type="domain" description="AB hydrolase-1" evidence="1">
    <location>
        <begin position="22"/>
        <end position="127"/>
    </location>
</feature>
<dbReference type="EMBL" id="JAGYPE020000019">
    <property type="protein sequence ID" value="MCH6266337.1"/>
    <property type="molecule type" value="Genomic_DNA"/>
</dbReference>
<dbReference type="InterPro" id="IPR000073">
    <property type="entry name" value="AB_hydrolase_1"/>
</dbReference>
<dbReference type="SUPFAM" id="SSF53474">
    <property type="entry name" value="alpha/beta-Hydrolases"/>
    <property type="match status" value="1"/>
</dbReference>
<protein>
    <submittedName>
        <fullName evidence="2">Alpha/beta hydrolase</fullName>
    </submittedName>
</protein>
<dbReference type="PRINTS" id="PR00111">
    <property type="entry name" value="ABHYDROLASE"/>
</dbReference>
<evidence type="ECO:0000259" key="1">
    <source>
        <dbReference type="Pfam" id="PF00561"/>
    </source>
</evidence>
<dbReference type="GO" id="GO:0016787">
    <property type="term" value="F:hydrolase activity"/>
    <property type="evidence" value="ECO:0007669"/>
    <property type="project" value="UniProtKB-KW"/>
</dbReference>
<gene>
    <name evidence="2" type="ORF">KHB02_01175</name>
    <name evidence="3" type="ORF">KHB02_012475</name>
</gene>
<organism evidence="2">
    <name type="scientific">Neobacillus citreus</name>
    <dbReference type="NCBI Taxonomy" id="2833578"/>
    <lineage>
        <taxon>Bacteria</taxon>
        <taxon>Bacillati</taxon>
        <taxon>Bacillota</taxon>
        <taxon>Bacilli</taxon>
        <taxon>Bacillales</taxon>
        <taxon>Bacillaceae</taxon>
        <taxon>Neobacillus</taxon>
    </lineage>
</organism>
<dbReference type="PRINTS" id="PR00412">
    <property type="entry name" value="EPOXHYDRLASE"/>
</dbReference>
<dbReference type="RefSeq" id="WP_213140023.1">
    <property type="nucleotide sequence ID" value="NZ_JAGYPE020000019.1"/>
</dbReference>
<evidence type="ECO:0000313" key="4">
    <source>
        <dbReference type="Proteomes" id="UP000677265"/>
    </source>
</evidence>
<keyword evidence="2" id="KW-0378">Hydrolase</keyword>
<dbReference type="AlphaFoldDB" id="A0A942SUA7"/>
<dbReference type="PANTHER" id="PTHR43798:SF33">
    <property type="entry name" value="HYDROLASE, PUTATIVE (AFU_ORTHOLOGUE AFUA_2G14860)-RELATED"/>
    <property type="match status" value="1"/>
</dbReference>
<reference evidence="2" key="1">
    <citation type="submission" date="2021-05" db="EMBL/GenBank/DDBJ databases">
        <title>Novel Bacillus species.</title>
        <authorList>
            <person name="Liu G."/>
        </authorList>
    </citation>
    <scope>NUCLEOTIDE SEQUENCE</scope>
    <source>
        <strain evidence="2 4">FJAT-50051</strain>
    </source>
</reference>
<dbReference type="InterPro" id="IPR029058">
    <property type="entry name" value="AB_hydrolase_fold"/>
</dbReference>
<name>A0A942SUA7_9BACI</name>
<dbReference type="Proteomes" id="UP000677265">
    <property type="component" value="Unassembled WGS sequence"/>
</dbReference>
<dbReference type="PANTHER" id="PTHR43798">
    <property type="entry name" value="MONOACYLGLYCEROL LIPASE"/>
    <property type="match status" value="1"/>
</dbReference>
<dbReference type="GO" id="GO:0016020">
    <property type="term" value="C:membrane"/>
    <property type="evidence" value="ECO:0007669"/>
    <property type="project" value="TreeGrafter"/>
</dbReference>
<evidence type="ECO:0000313" key="2">
    <source>
        <dbReference type="EMBL" id="MBS4179990.1"/>
    </source>
</evidence>